<dbReference type="GeneID" id="24918242"/>
<dbReference type="AlphaFoldDB" id="D8LYK8"/>
<dbReference type="EMBL" id="FN668639">
    <property type="protein sequence ID" value="CBK20663.2"/>
    <property type="molecule type" value="Genomic_DNA"/>
</dbReference>
<dbReference type="Proteomes" id="UP000008312">
    <property type="component" value="Unassembled WGS sequence"/>
</dbReference>
<dbReference type="OrthoDB" id="10632818at2759"/>
<proteinExistence type="predicted"/>
<gene>
    <name evidence="1" type="ORF">GSBLH_T00000956001</name>
</gene>
<reference evidence="1" key="1">
    <citation type="submission" date="2010-02" db="EMBL/GenBank/DDBJ databases">
        <title>Sequencing and annotation of the Blastocystis hominis genome.</title>
        <authorList>
            <person name="Wincker P."/>
        </authorList>
    </citation>
    <scope>NUCLEOTIDE SEQUENCE</scope>
    <source>
        <strain evidence="1">Singapore isolate B</strain>
    </source>
</reference>
<accession>D8LYK8</accession>
<name>D8LYK8_BLAHO</name>
<organism evidence="1">
    <name type="scientific">Blastocystis hominis</name>
    <dbReference type="NCBI Taxonomy" id="12968"/>
    <lineage>
        <taxon>Eukaryota</taxon>
        <taxon>Sar</taxon>
        <taxon>Stramenopiles</taxon>
        <taxon>Bigyra</taxon>
        <taxon>Opalozoa</taxon>
        <taxon>Opalinata</taxon>
        <taxon>Blastocystidae</taxon>
        <taxon>Blastocystis</taxon>
    </lineage>
</organism>
<evidence type="ECO:0000313" key="1">
    <source>
        <dbReference type="EMBL" id="CBK20663.2"/>
    </source>
</evidence>
<keyword evidence="2" id="KW-1185">Reference proteome</keyword>
<evidence type="ECO:0000313" key="2">
    <source>
        <dbReference type="Proteomes" id="UP000008312"/>
    </source>
</evidence>
<sequence>MSEKESVILNPKSVTAGQFEFTSIRLPTSEGQYVSPYAKEHVVLQSIELQAERGSIPLLARCEDSHLEDIRLEEAPYSSSSEVRDQFLAQLDEITTTNMPQIERITPPKSLAELSQFRKIGQTQKESPEPRTVEISDDTTLQLLDTITSLPSDFKHDLLNYLKVVEEKYSELEQKEAQLRQPN</sequence>
<dbReference type="InParanoid" id="D8LYK8"/>
<protein>
    <submittedName>
        <fullName evidence="1">Uncharacterized protein</fullName>
    </submittedName>
</protein>
<dbReference type="RefSeq" id="XP_012894711.1">
    <property type="nucleotide sequence ID" value="XM_013039257.1"/>
</dbReference>